<evidence type="ECO:0000256" key="1">
    <source>
        <dbReference type="SAM" id="SignalP"/>
    </source>
</evidence>
<dbReference type="InterPro" id="IPR050373">
    <property type="entry name" value="Fibrinogen_C-term_domain"/>
</dbReference>
<reference evidence="3 4" key="1">
    <citation type="submission" date="2024-05" db="EMBL/GenBank/DDBJ databases">
        <authorList>
            <person name="Wallberg A."/>
        </authorList>
    </citation>
    <scope>NUCLEOTIDE SEQUENCE [LARGE SCALE GENOMIC DNA]</scope>
</reference>
<dbReference type="InterPro" id="IPR002181">
    <property type="entry name" value="Fibrinogen_a/b/g_C_dom"/>
</dbReference>
<feature type="chain" id="PRO_5043976991" description="Fibrinogen C-terminal domain-containing protein" evidence="1">
    <location>
        <begin position="27"/>
        <end position="320"/>
    </location>
</feature>
<dbReference type="InterPro" id="IPR036056">
    <property type="entry name" value="Fibrinogen-like_C"/>
</dbReference>
<evidence type="ECO:0000313" key="4">
    <source>
        <dbReference type="Proteomes" id="UP001497623"/>
    </source>
</evidence>
<comment type="caution">
    <text evidence="3">The sequence shown here is derived from an EMBL/GenBank/DDBJ whole genome shotgun (WGS) entry which is preliminary data.</text>
</comment>
<dbReference type="EMBL" id="CAXKWB010020475">
    <property type="protein sequence ID" value="CAL4122617.1"/>
    <property type="molecule type" value="Genomic_DNA"/>
</dbReference>
<dbReference type="AlphaFoldDB" id="A0AAV2REX6"/>
<name>A0AAV2REX6_MEGNR</name>
<dbReference type="PANTHER" id="PTHR19143">
    <property type="entry name" value="FIBRINOGEN/TENASCIN/ANGIOPOEITIN"/>
    <property type="match status" value="1"/>
</dbReference>
<proteinExistence type="predicted"/>
<accession>A0AAV2REX6</accession>
<dbReference type="SUPFAM" id="SSF56496">
    <property type="entry name" value="Fibrinogen C-terminal domain-like"/>
    <property type="match status" value="1"/>
</dbReference>
<dbReference type="PROSITE" id="PS51406">
    <property type="entry name" value="FIBRINOGEN_C_2"/>
    <property type="match status" value="1"/>
</dbReference>
<dbReference type="PANTHER" id="PTHR19143:SF458">
    <property type="entry name" value="FIBRINOGEN C-TERMINAL DOMAIN-CONTAINING PROTEIN-RELATED"/>
    <property type="match status" value="1"/>
</dbReference>
<dbReference type="Proteomes" id="UP001497623">
    <property type="component" value="Unassembled WGS sequence"/>
</dbReference>
<feature type="non-terminal residue" evidence="3">
    <location>
        <position position="1"/>
    </location>
</feature>
<keyword evidence="1" id="KW-0732">Signal</keyword>
<sequence>FPFAIVMWSYRIFCCAFALCIALAIGSDESQSGIRLPQGPRDCGDVYLTGGQFEGYYAVFPDDTNPDVADLVFCTVEDGMLPNNSSVPKTNAKNCQDLKDNGMVDNGINVIYPYADHPESPVIVFCNQDILNGGWTVFQRRDNYASQLDFYKSFEEYAIGFGSPGTEFWLGNDIIHELTQQSVSELYVELTSFAGVTKYALYNVFHLGPKNETGTLRNNKRPYQLSIAYFSGTAGDSMTYHNGMGFTTYDQDHDWFSTNAAVTFHSGWWFNSDGYAANPNGIYNEGATVNVTSAHWYGFSDSLESLQRITLMTRPLKQQW</sequence>
<gene>
    <name evidence="3" type="ORF">MNOR_LOCUS23339</name>
</gene>
<organism evidence="3 4">
    <name type="scientific">Meganyctiphanes norvegica</name>
    <name type="common">Northern krill</name>
    <name type="synonym">Thysanopoda norvegica</name>
    <dbReference type="NCBI Taxonomy" id="48144"/>
    <lineage>
        <taxon>Eukaryota</taxon>
        <taxon>Metazoa</taxon>
        <taxon>Ecdysozoa</taxon>
        <taxon>Arthropoda</taxon>
        <taxon>Crustacea</taxon>
        <taxon>Multicrustacea</taxon>
        <taxon>Malacostraca</taxon>
        <taxon>Eumalacostraca</taxon>
        <taxon>Eucarida</taxon>
        <taxon>Euphausiacea</taxon>
        <taxon>Euphausiidae</taxon>
        <taxon>Meganyctiphanes</taxon>
    </lineage>
</organism>
<feature type="signal peptide" evidence="1">
    <location>
        <begin position="1"/>
        <end position="26"/>
    </location>
</feature>
<feature type="non-terminal residue" evidence="3">
    <location>
        <position position="320"/>
    </location>
</feature>
<keyword evidence="4" id="KW-1185">Reference proteome</keyword>
<dbReference type="SMART" id="SM00186">
    <property type="entry name" value="FBG"/>
    <property type="match status" value="1"/>
</dbReference>
<dbReference type="InterPro" id="IPR014716">
    <property type="entry name" value="Fibrinogen_a/b/g_C_1"/>
</dbReference>
<protein>
    <recommendedName>
        <fullName evidence="2">Fibrinogen C-terminal domain-containing protein</fullName>
    </recommendedName>
</protein>
<dbReference type="Pfam" id="PF00147">
    <property type="entry name" value="Fibrinogen_C"/>
    <property type="match status" value="1"/>
</dbReference>
<evidence type="ECO:0000313" key="3">
    <source>
        <dbReference type="EMBL" id="CAL4122617.1"/>
    </source>
</evidence>
<evidence type="ECO:0000259" key="2">
    <source>
        <dbReference type="PROSITE" id="PS51406"/>
    </source>
</evidence>
<dbReference type="GO" id="GO:0005615">
    <property type="term" value="C:extracellular space"/>
    <property type="evidence" value="ECO:0007669"/>
    <property type="project" value="TreeGrafter"/>
</dbReference>
<dbReference type="Gene3D" id="3.90.215.10">
    <property type="entry name" value="Gamma Fibrinogen, chain A, domain 1"/>
    <property type="match status" value="1"/>
</dbReference>
<feature type="domain" description="Fibrinogen C-terminal" evidence="2">
    <location>
        <begin position="86"/>
        <end position="317"/>
    </location>
</feature>
<dbReference type="CDD" id="cd00087">
    <property type="entry name" value="FReD"/>
    <property type="match status" value="1"/>
</dbReference>